<organism evidence="1">
    <name type="scientific">Eucalyptus grandis</name>
    <name type="common">Flooded gum</name>
    <dbReference type="NCBI Taxonomy" id="71139"/>
    <lineage>
        <taxon>Eukaryota</taxon>
        <taxon>Viridiplantae</taxon>
        <taxon>Streptophyta</taxon>
        <taxon>Embryophyta</taxon>
        <taxon>Tracheophyta</taxon>
        <taxon>Spermatophyta</taxon>
        <taxon>Magnoliopsida</taxon>
        <taxon>eudicotyledons</taxon>
        <taxon>Gunneridae</taxon>
        <taxon>Pentapetalae</taxon>
        <taxon>rosids</taxon>
        <taxon>malvids</taxon>
        <taxon>Myrtales</taxon>
        <taxon>Myrtaceae</taxon>
        <taxon>Myrtoideae</taxon>
        <taxon>Eucalypteae</taxon>
        <taxon>Eucalyptus</taxon>
    </lineage>
</organism>
<dbReference type="AlphaFoldDB" id="A0A059CU37"/>
<accession>A0A059CU37</accession>
<protein>
    <submittedName>
        <fullName evidence="1">Uncharacterized protein</fullName>
    </submittedName>
</protein>
<proteinExistence type="predicted"/>
<evidence type="ECO:0000313" key="1">
    <source>
        <dbReference type="EMBL" id="KCW81744.1"/>
    </source>
</evidence>
<dbReference type="EMBL" id="KK198755">
    <property type="protein sequence ID" value="KCW81744.1"/>
    <property type="molecule type" value="Genomic_DNA"/>
</dbReference>
<name>A0A059CU37_EUCGR</name>
<gene>
    <name evidence="1" type="ORF">EUGRSUZ_C03102</name>
</gene>
<dbReference type="Gramene" id="KCW81744">
    <property type="protein sequence ID" value="KCW81744"/>
    <property type="gene ID" value="EUGRSUZ_C03102"/>
</dbReference>
<reference evidence="1" key="1">
    <citation type="submission" date="2013-07" db="EMBL/GenBank/DDBJ databases">
        <title>The genome of Eucalyptus grandis.</title>
        <authorList>
            <person name="Schmutz J."/>
            <person name="Hayes R."/>
            <person name="Myburg A."/>
            <person name="Tuskan G."/>
            <person name="Grattapaglia D."/>
            <person name="Rokhsar D.S."/>
        </authorList>
    </citation>
    <scope>NUCLEOTIDE SEQUENCE</scope>
    <source>
        <tissue evidence="1">Leaf extractions</tissue>
    </source>
</reference>
<sequence>MSFGESMFMIEESFAVLTIECTISWNLHYGFFCSSNDPGHCFLTTYAPWVVYFSIKMKVLEYQFGRDDGSRSSFW</sequence>
<dbReference type="InParanoid" id="A0A059CU37"/>